<comment type="similarity">
    <text evidence="1">Belongs to the universal stress protein A family.</text>
</comment>
<keyword evidence="4" id="KW-1185">Reference proteome</keyword>
<proteinExistence type="inferred from homology"/>
<evidence type="ECO:0000259" key="2">
    <source>
        <dbReference type="Pfam" id="PF00582"/>
    </source>
</evidence>
<dbReference type="RefSeq" id="WP_145384244.1">
    <property type="nucleotide sequence ID" value="NZ_CP037423.1"/>
</dbReference>
<evidence type="ECO:0000313" key="4">
    <source>
        <dbReference type="Proteomes" id="UP000319004"/>
    </source>
</evidence>
<dbReference type="AlphaFoldDB" id="A0A518HHQ8"/>
<gene>
    <name evidence="3" type="ORF">Enr13x_01870</name>
</gene>
<dbReference type="InterPro" id="IPR006015">
    <property type="entry name" value="Universal_stress_UspA"/>
</dbReference>
<dbReference type="PANTHER" id="PTHR46268:SF6">
    <property type="entry name" value="UNIVERSAL STRESS PROTEIN UP12"/>
    <property type="match status" value="1"/>
</dbReference>
<dbReference type="PRINTS" id="PR01438">
    <property type="entry name" value="UNVRSLSTRESS"/>
</dbReference>
<dbReference type="Pfam" id="PF00582">
    <property type="entry name" value="Usp"/>
    <property type="match status" value="1"/>
</dbReference>
<accession>A0A518HHQ8</accession>
<dbReference type="KEGG" id="snep:Enr13x_01870"/>
<dbReference type="InterPro" id="IPR006016">
    <property type="entry name" value="UspA"/>
</dbReference>
<dbReference type="EMBL" id="CP037423">
    <property type="protein sequence ID" value="QDV40381.1"/>
    <property type="molecule type" value="Genomic_DNA"/>
</dbReference>
<feature type="domain" description="UspA" evidence="2">
    <location>
        <begin position="7"/>
        <end position="158"/>
    </location>
</feature>
<name>A0A518HHQ8_9BACT</name>
<dbReference type="CDD" id="cd00293">
    <property type="entry name" value="USP-like"/>
    <property type="match status" value="1"/>
</dbReference>
<protein>
    <submittedName>
        <fullName evidence="3">Universal stress protein UspE</fullName>
    </submittedName>
</protein>
<dbReference type="SUPFAM" id="SSF52402">
    <property type="entry name" value="Adenine nucleotide alpha hydrolases-like"/>
    <property type="match status" value="1"/>
</dbReference>
<evidence type="ECO:0000256" key="1">
    <source>
        <dbReference type="ARBA" id="ARBA00008791"/>
    </source>
</evidence>
<evidence type="ECO:0000313" key="3">
    <source>
        <dbReference type="EMBL" id="QDV40381.1"/>
    </source>
</evidence>
<dbReference type="OrthoDB" id="9794782at2"/>
<organism evidence="3 4">
    <name type="scientific">Stieleria neptunia</name>
    <dbReference type="NCBI Taxonomy" id="2527979"/>
    <lineage>
        <taxon>Bacteria</taxon>
        <taxon>Pseudomonadati</taxon>
        <taxon>Planctomycetota</taxon>
        <taxon>Planctomycetia</taxon>
        <taxon>Pirellulales</taxon>
        <taxon>Pirellulaceae</taxon>
        <taxon>Stieleria</taxon>
    </lineage>
</organism>
<dbReference type="PANTHER" id="PTHR46268">
    <property type="entry name" value="STRESS RESPONSE PROTEIN NHAX"/>
    <property type="match status" value="1"/>
</dbReference>
<dbReference type="Proteomes" id="UP000319004">
    <property type="component" value="Chromosome"/>
</dbReference>
<reference evidence="3 4" key="1">
    <citation type="submission" date="2019-03" db="EMBL/GenBank/DDBJ databases">
        <title>Deep-cultivation of Planctomycetes and their phenomic and genomic characterization uncovers novel biology.</title>
        <authorList>
            <person name="Wiegand S."/>
            <person name="Jogler M."/>
            <person name="Boedeker C."/>
            <person name="Pinto D."/>
            <person name="Vollmers J."/>
            <person name="Rivas-Marin E."/>
            <person name="Kohn T."/>
            <person name="Peeters S.H."/>
            <person name="Heuer A."/>
            <person name="Rast P."/>
            <person name="Oberbeckmann S."/>
            <person name="Bunk B."/>
            <person name="Jeske O."/>
            <person name="Meyerdierks A."/>
            <person name="Storesund J.E."/>
            <person name="Kallscheuer N."/>
            <person name="Luecker S."/>
            <person name="Lage O.M."/>
            <person name="Pohl T."/>
            <person name="Merkel B.J."/>
            <person name="Hornburger P."/>
            <person name="Mueller R.-W."/>
            <person name="Bruemmer F."/>
            <person name="Labrenz M."/>
            <person name="Spormann A.M."/>
            <person name="Op den Camp H."/>
            <person name="Overmann J."/>
            <person name="Amann R."/>
            <person name="Jetten M.S.M."/>
            <person name="Mascher T."/>
            <person name="Medema M.H."/>
            <person name="Devos D.P."/>
            <person name="Kaster A.-K."/>
            <person name="Ovreas L."/>
            <person name="Rohde M."/>
            <person name="Galperin M.Y."/>
            <person name="Jogler C."/>
        </authorList>
    </citation>
    <scope>NUCLEOTIDE SEQUENCE [LARGE SCALE GENOMIC DNA]</scope>
    <source>
        <strain evidence="3 4">Enr13</strain>
    </source>
</reference>
<dbReference type="InterPro" id="IPR014729">
    <property type="entry name" value="Rossmann-like_a/b/a_fold"/>
</dbReference>
<sequence length="159" mass="17339">MNYFDNTKILAPYDFSEFSRAAVETAIKIAGKNENVTVLHVVDPSPLYGYSGDMALELGAGRVLGVPDVDLASEIDDQHEKKALESLKNEFSDGRHQGLNFDTAVNEAAHGITEYAEHHAFGLIVLPSHGRTGVKRLLIGSTAERVARLAHCPVLVLRE</sequence>
<dbReference type="Gene3D" id="3.40.50.620">
    <property type="entry name" value="HUPs"/>
    <property type="match status" value="1"/>
</dbReference>